<keyword evidence="1" id="KW-0812">Transmembrane</keyword>
<comment type="caution">
    <text evidence="2">The sequence shown here is derived from an EMBL/GenBank/DDBJ whole genome shotgun (WGS) entry which is preliminary data.</text>
</comment>
<feature type="transmembrane region" description="Helical" evidence="1">
    <location>
        <begin position="181"/>
        <end position="199"/>
    </location>
</feature>
<sequence>MDRTEPPTSSHIEELREQGIVPYSSFAARCASALIVIFSVLALKDHFKVLLGSFQSIASVRDLNMIIGEGVQNGLSHELLVLLLVPAIAAITGALLAGLFQTRFVFRLSQISPNMSRLNPFAIRGILNILKECGFRFLLVFLSGVFATFLFRIMVTDILMLINKDPGEVIYSMWKLFEATLPIFILVIAFSGFLSWLLARNSFFQAHRMTREEVLKENEDNQ</sequence>
<dbReference type="Proteomes" id="UP000524246">
    <property type="component" value="Unassembled WGS sequence"/>
</dbReference>
<feature type="transmembrane region" description="Helical" evidence="1">
    <location>
        <begin position="79"/>
        <end position="100"/>
    </location>
</feature>
<dbReference type="GO" id="GO:0005886">
    <property type="term" value="C:plasma membrane"/>
    <property type="evidence" value="ECO:0007669"/>
    <property type="project" value="TreeGrafter"/>
</dbReference>
<reference evidence="2 3" key="1">
    <citation type="journal article" date="2020" name="Biotechnol. Biofuels">
        <title>New insights from the biogas microbiome by comprehensive genome-resolved metagenomics of nearly 1600 species originating from multiple anaerobic digesters.</title>
        <authorList>
            <person name="Campanaro S."/>
            <person name="Treu L."/>
            <person name="Rodriguez-R L.M."/>
            <person name="Kovalovszki A."/>
            <person name="Ziels R.M."/>
            <person name="Maus I."/>
            <person name="Zhu X."/>
            <person name="Kougias P.G."/>
            <person name="Basile A."/>
            <person name="Luo G."/>
            <person name="Schluter A."/>
            <person name="Konstantinidis K.T."/>
            <person name="Angelidaki I."/>
        </authorList>
    </citation>
    <scope>NUCLEOTIDE SEQUENCE [LARGE SCALE GENOMIC DNA]</scope>
    <source>
        <strain evidence="2">AS27yjCOA_65</strain>
    </source>
</reference>
<evidence type="ECO:0000256" key="1">
    <source>
        <dbReference type="SAM" id="Phobius"/>
    </source>
</evidence>
<dbReference type="Pfam" id="PF01312">
    <property type="entry name" value="Bac_export_2"/>
    <property type="match status" value="1"/>
</dbReference>
<name>A0A7X9IIK3_9DELT</name>
<dbReference type="AlphaFoldDB" id="A0A7X9IIK3"/>
<protein>
    <submittedName>
        <fullName evidence="2">EscU/YscU/HrcU family type III secretion system export apparatus switch protein</fullName>
    </submittedName>
</protein>
<keyword evidence="1" id="KW-0472">Membrane</keyword>
<keyword evidence="1" id="KW-1133">Transmembrane helix</keyword>
<accession>A0A7X9IIK3</accession>
<feature type="transmembrane region" description="Helical" evidence="1">
    <location>
        <begin position="137"/>
        <end position="161"/>
    </location>
</feature>
<evidence type="ECO:0000313" key="3">
    <source>
        <dbReference type="Proteomes" id="UP000524246"/>
    </source>
</evidence>
<feature type="transmembrane region" description="Helical" evidence="1">
    <location>
        <begin position="20"/>
        <end position="42"/>
    </location>
</feature>
<gene>
    <name evidence="2" type="ORF">GYA55_00835</name>
</gene>
<dbReference type="EMBL" id="JAAZON010000028">
    <property type="protein sequence ID" value="NMC61690.1"/>
    <property type="molecule type" value="Genomic_DNA"/>
</dbReference>
<proteinExistence type="predicted"/>
<dbReference type="InterPro" id="IPR006135">
    <property type="entry name" value="T3SS_substrate_exporter"/>
</dbReference>
<organism evidence="2 3">
    <name type="scientific">SAR324 cluster bacterium</name>
    <dbReference type="NCBI Taxonomy" id="2024889"/>
    <lineage>
        <taxon>Bacteria</taxon>
        <taxon>Deltaproteobacteria</taxon>
        <taxon>SAR324 cluster</taxon>
    </lineage>
</organism>
<dbReference type="PANTHER" id="PTHR30531:SF12">
    <property type="entry name" value="FLAGELLAR BIOSYNTHETIC PROTEIN FLHB"/>
    <property type="match status" value="1"/>
</dbReference>
<dbReference type="PANTHER" id="PTHR30531">
    <property type="entry name" value="FLAGELLAR BIOSYNTHETIC PROTEIN FLHB"/>
    <property type="match status" value="1"/>
</dbReference>
<evidence type="ECO:0000313" key="2">
    <source>
        <dbReference type="EMBL" id="NMC61690.1"/>
    </source>
</evidence>
<dbReference type="GO" id="GO:0009306">
    <property type="term" value="P:protein secretion"/>
    <property type="evidence" value="ECO:0007669"/>
    <property type="project" value="InterPro"/>
</dbReference>